<keyword evidence="4" id="KW-0210">Decarboxylase</keyword>
<accession>A0ABD5QM38</accession>
<proteinExistence type="inferred from homology"/>
<dbReference type="GO" id="GO:0008792">
    <property type="term" value="F:arginine decarboxylase activity"/>
    <property type="evidence" value="ECO:0007669"/>
    <property type="project" value="UniProtKB-EC"/>
</dbReference>
<evidence type="ECO:0000256" key="1">
    <source>
        <dbReference type="ARBA" id="ARBA00001928"/>
    </source>
</evidence>
<evidence type="ECO:0000256" key="6">
    <source>
        <dbReference type="ARBA" id="ARBA00023317"/>
    </source>
</evidence>
<evidence type="ECO:0000313" key="10">
    <source>
        <dbReference type="Proteomes" id="UP001596145"/>
    </source>
</evidence>
<comment type="caution">
    <text evidence="9">The sequence shown here is derived from an EMBL/GenBank/DDBJ whole genome shotgun (WGS) entry which is preliminary data.</text>
</comment>
<evidence type="ECO:0000313" key="9">
    <source>
        <dbReference type="EMBL" id="MFC5133339.1"/>
    </source>
</evidence>
<gene>
    <name evidence="9" type="ORF">ACFPJA_01160</name>
</gene>
<feature type="region of interest" description="Disordered" evidence="8">
    <location>
        <begin position="74"/>
        <end position="106"/>
    </location>
</feature>
<name>A0ABD5QM38_9EURY</name>
<reference evidence="9 10" key="1">
    <citation type="journal article" date="2019" name="Int. J. Syst. Evol. Microbiol.">
        <title>The Global Catalogue of Microorganisms (GCM) 10K type strain sequencing project: providing services to taxonomists for standard genome sequencing and annotation.</title>
        <authorList>
            <consortium name="The Broad Institute Genomics Platform"/>
            <consortium name="The Broad Institute Genome Sequencing Center for Infectious Disease"/>
            <person name="Wu L."/>
            <person name="Ma J."/>
        </authorList>
    </citation>
    <scope>NUCLEOTIDE SEQUENCE [LARGE SCALE GENOMIC DNA]</scope>
    <source>
        <strain evidence="9 10">CGMCC 1.16026</strain>
    </source>
</reference>
<comment type="similarity">
    <text evidence="2">Belongs to the PdaD family.</text>
</comment>
<dbReference type="InterPro" id="IPR016104">
    <property type="entry name" value="Pyr-dep_his/arg-deCO2ase"/>
</dbReference>
<dbReference type="RefSeq" id="WP_122103988.1">
    <property type="nucleotide sequence ID" value="NZ_JBHSKV010000001.1"/>
</dbReference>
<keyword evidence="5" id="KW-0456">Lyase</keyword>
<evidence type="ECO:0000256" key="5">
    <source>
        <dbReference type="ARBA" id="ARBA00023239"/>
    </source>
</evidence>
<dbReference type="Pfam" id="PF01862">
    <property type="entry name" value="PvlArgDC"/>
    <property type="match status" value="1"/>
</dbReference>
<dbReference type="SUPFAM" id="SSF56271">
    <property type="entry name" value="Pyruvoyl-dependent histidine and arginine decarboxylases"/>
    <property type="match status" value="1"/>
</dbReference>
<evidence type="ECO:0000256" key="8">
    <source>
        <dbReference type="SAM" id="MobiDB-lite"/>
    </source>
</evidence>
<dbReference type="EC" id="4.1.1.19" evidence="3"/>
<dbReference type="SFLD" id="SFLDG01170">
    <property type="entry name" value="Pyruvoyl-dependent_arginine_de"/>
    <property type="match status" value="1"/>
</dbReference>
<sequence>MNTIHVAGGVGVADTAMASYDAALADANLHNYNLVAVSSVIPAEATVRAVETVPDLGPAGNALTVVEARRTVGPSDEVDFREGGRSGAEDAADKRAPRRRPNVAAGLGWATGPGPGIFYEVTGEDSESVRDRIHAGLDAGSSLRDWELTGRETRVEAAIPEPDRYTTAVVIAAYGESESVL</sequence>
<evidence type="ECO:0000256" key="4">
    <source>
        <dbReference type="ARBA" id="ARBA00022793"/>
    </source>
</evidence>
<keyword evidence="10" id="KW-1185">Reference proteome</keyword>
<dbReference type="AlphaFoldDB" id="A0ABD5QM38"/>
<comment type="catalytic activity">
    <reaction evidence="7">
        <text>L-arginine + H(+) = agmatine + CO2</text>
        <dbReference type="Rhea" id="RHEA:17641"/>
        <dbReference type="ChEBI" id="CHEBI:15378"/>
        <dbReference type="ChEBI" id="CHEBI:16526"/>
        <dbReference type="ChEBI" id="CHEBI:32682"/>
        <dbReference type="ChEBI" id="CHEBI:58145"/>
        <dbReference type="EC" id="4.1.1.19"/>
    </reaction>
</comment>
<feature type="compositionally biased region" description="Basic and acidic residues" evidence="8">
    <location>
        <begin position="78"/>
        <end position="95"/>
    </location>
</feature>
<protein>
    <recommendedName>
        <fullName evidence="3">arginine decarboxylase</fullName>
        <ecNumber evidence="3">4.1.1.19</ecNumber>
    </recommendedName>
</protein>
<comment type="cofactor">
    <cofactor evidence="1">
        <name>pyruvate</name>
        <dbReference type="ChEBI" id="CHEBI:15361"/>
    </cofactor>
</comment>
<keyword evidence="6" id="KW-0670">Pyruvate</keyword>
<dbReference type="SFLD" id="SFLDS00055">
    <property type="entry name" value="Pyruvoyl-Dependent_Histidine/A"/>
    <property type="match status" value="1"/>
</dbReference>
<dbReference type="InterPro" id="IPR016105">
    <property type="entry name" value="Pyr-dep_his/arg-deCO2ase_sand"/>
</dbReference>
<dbReference type="Proteomes" id="UP001596145">
    <property type="component" value="Unassembled WGS sequence"/>
</dbReference>
<evidence type="ECO:0000256" key="7">
    <source>
        <dbReference type="ARBA" id="ARBA00049309"/>
    </source>
</evidence>
<evidence type="ECO:0000256" key="2">
    <source>
        <dbReference type="ARBA" id="ARBA00007412"/>
    </source>
</evidence>
<dbReference type="InterPro" id="IPR002724">
    <property type="entry name" value="Pyruvoyl-dep_arg_deCO2ase"/>
</dbReference>
<dbReference type="EMBL" id="JBHSKV010000001">
    <property type="protein sequence ID" value="MFC5133339.1"/>
    <property type="molecule type" value="Genomic_DNA"/>
</dbReference>
<organism evidence="9 10">
    <name type="scientific">Halorubrum glutamatedens</name>
    <dbReference type="NCBI Taxonomy" id="2707018"/>
    <lineage>
        <taxon>Archaea</taxon>
        <taxon>Methanobacteriati</taxon>
        <taxon>Methanobacteriota</taxon>
        <taxon>Stenosarchaea group</taxon>
        <taxon>Halobacteria</taxon>
        <taxon>Halobacteriales</taxon>
        <taxon>Haloferacaceae</taxon>
        <taxon>Halorubrum</taxon>
    </lineage>
</organism>
<dbReference type="Gene3D" id="3.50.20.10">
    <property type="entry name" value="Pyruvoyl-Dependent Histidine Decarboxylase, subunit B"/>
    <property type="match status" value="2"/>
</dbReference>
<dbReference type="PANTHER" id="PTHR40438">
    <property type="entry name" value="PYRUVOYL-DEPENDENT ARGININE DECARBOXYLASE"/>
    <property type="match status" value="1"/>
</dbReference>
<evidence type="ECO:0000256" key="3">
    <source>
        <dbReference type="ARBA" id="ARBA00012426"/>
    </source>
</evidence>
<dbReference type="PANTHER" id="PTHR40438:SF1">
    <property type="entry name" value="PYRUVOYL-DEPENDENT ARGININE DECARBOXYLASE"/>
    <property type="match status" value="1"/>
</dbReference>